<dbReference type="HOGENOM" id="CLU_2813880_0_0_1"/>
<sequence length="67" mass="7705">MRSCEDVLSCSSAREQRPGPGPEPILSKRDVKERNEAFFMAEQMATDFEAIQIMVESNREEGEKKRQ</sequence>
<feature type="region of interest" description="Disordered" evidence="1">
    <location>
        <begin position="1"/>
        <end position="30"/>
    </location>
</feature>
<dbReference type="AlphaFoldDB" id="W9C5E6"/>
<name>W9C5E6_SCLBF</name>
<organism evidence="2 3">
    <name type="scientific">Sclerotinia borealis (strain F-4128)</name>
    <dbReference type="NCBI Taxonomy" id="1432307"/>
    <lineage>
        <taxon>Eukaryota</taxon>
        <taxon>Fungi</taxon>
        <taxon>Dikarya</taxon>
        <taxon>Ascomycota</taxon>
        <taxon>Pezizomycotina</taxon>
        <taxon>Leotiomycetes</taxon>
        <taxon>Helotiales</taxon>
        <taxon>Sclerotiniaceae</taxon>
        <taxon>Sclerotinia</taxon>
    </lineage>
</organism>
<reference evidence="2 3" key="1">
    <citation type="journal article" date="2014" name="Genome Announc.">
        <title>Draft genome sequence of Sclerotinia borealis, a psychrophilic plant pathogenic fungus.</title>
        <authorList>
            <person name="Mardanov A.V."/>
            <person name="Beletsky A.V."/>
            <person name="Kadnikov V.V."/>
            <person name="Ignatov A.N."/>
            <person name="Ravin N.V."/>
        </authorList>
    </citation>
    <scope>NUCLEOTIDE SEQUENCE [LARGE SCALE GENOMIC DNA]</scope>
    <source>
        <strain evidence="3">F-4157</strain>
    </source>
</reference>
<accession>W9C5E6</accession>
<evidence type="ECO:0000313" key="3">
    <source>
        <dbReference type="Proteomes" id="UP000019487"/>
    </source>
</evidence>
<dbReference type="EMBL" id="AYSA01000561">
    <property type="protein sequence ID" value="ESZ90938.1"/>
    <property type="molecule type" value="Genomic_DNA"/>
</dbReference>
<evidence type="ECO:0000256" key="1">
    <source>
        <dbReference type="SAM" id="MobiDB-lite"/>
    </source>
</evidence>
<evidence type="ECO:0000313" key="2">
    <source>
        <dbReference type="EMBL" id="ESZ90938.1"/>
    </source>
</evidence>
<gene>
    <name evidence="2" type="ORF">SBOR_8684</name>
</gene>
<comment type="caution">
    <text evidence="2">The sequence shown here is derived from an EMBL/GenBank/DDBJ whole genome shotgun (WGS) entry which is preliminary data.</text>
</comment>
<proteinExistence type="predicted"/>
<dbReference type="Proteomes" id="UP000019487">
    <property type="component" value="Unassembled WGS sequence"/>
</dbReference>
<protein>
    <submittedName>
        <fullName evidence="2">Uncharacterized protein</fullName>
    </submittedName>
</protein>
<keyword evidence="3" id="KW-1185">Reference proteome</keyword>